<organism evidence="2 3">
    <name type="scientific">Pteropus alecto</name>
    <name type="common">Black flying fox</name>
    <dbReference type="NCBI Taxonomy" id="9402"/>
    <lineage>
        <taxon>Eukaryota</taxon>
        <taxon>Metazoa</taxon>
        <taxon>Chordata</taxon>
        <taxon>Craniata</taxon>
        <taxon>Vertebrata</taxon>
        <taxon>Euteleostomi</taxon>
        <taxon>Mammalia</taxon>
        <taxon>Eutheria</taxon>
        <taxon>Laurasiatheria</taxon>
        <taxon>Chiroptera</taxon>
        <taxon>Yinpterochiroptera</taxon>
        <taxon>Pteropodoidea</taxon>
        <taxon>Pteropodidae</taxon>
        <taxon>Pteropodinae</taxon>
        <taxon>Pteropus</taxon>
    </lineage>
</organism>
<evidence type="ECO:0000313" key="3">
    <source>
        <dbReference type="Proteomes" id="UP000010552"/>
    </source>
</evidence>
<proteinExistence type="predicted"/>
<dbReference type="Proteomes" id="UP000010552">
    <property type="component" value="Unassembled WGS sequence"/>
</dbReference>
<gene>
    <name evidence="2" type="ORF">PAL_GLEAN10012650</name>
</gene>
<dbReference type="AlphaFoldDB" id="L5K9C2"/>
<evidence type="ECO:0000313" key="2">
    <source>
        <dbReference type="EMBL" id="ELK07356.1"/>
    </source>
</evidence>
<feature type="region of interest" description="Disordered" evidence="1">
    <location>
        <begin position="17"/>
        <end position="84"/>
    </location>
</feature>
<name>L5K9C2_PTEAL</name>
<keyword evidence="3" id="KW-1185">Reference proteome</keyword>
<dbReference type="InParanoid" id="L5K9C2"/>
<dbReference type="EMBL" id="KB030979">
    <property type="protein sequence ID" value="ELK07356.1"/>
    <property type="molecule type" value="Genomic_DNA"/>
</dbReference>
<evidence type="ECO:0000256" key="1">
    <source>
        <dbReference type="SAM" id="MobiDB-lite"/>
    </source>
</evidence>
<reference evidence="3" key="1">
    <citation type="journal article" date="2013" name="Science">
        <title>Comparative analysis of bat genomes provides insight into the evolution of flight and immunity.</title>
        <authorList>
            <person name="Zhang G."/>
            <person name="Cowled C."/>
            <person name="Shi Z."/>
            <person name="Huang Z."/>
            <person name="Bishop-Lilly K.A."/>
            <person name="Fang X."/>
            <person name="Wynne J.W."/>
            <person name="Xiong Z."/>
            <person name="Baker M.L."/>
            <person name="Zhao W."/>
            <person name="Tachedjian M."/>
            <person name="Zhu Y."/>
            <person name="Zhou P."/>
            <person name="Jiang X."/>
            <person name="Ng J."/>
            <person name="Yang L."/>
            <person name="Wu L."/>
            <person name="Xiao J."/>
            <person name="Feng Y."/>
            <person name="Chen Y."/>
            <person name="Sun X."/>
            <person name="Zhang Y."/>
            <person name="Marsh G.A."/>
            <person name="Crameri G."/>
            <person name="Broder C.C."/>
            <person name="Frey K.G."/>
            <person name="Wang L.F."/>
            <person name="Wang J."/>
        </authorList>
    </citation>
    <scope>NUCLEOTIDE SEQUENCE [LARGE SCALE GENOMIC DNA]</scope>
</reference>
<protein>
    <submittedName>
        <fullName evidence="2">Surfeit locus protein 6</fullName>
    </submittedName>
</protein>
<sequence length="84" mass="8711">MASLLAKDAYLQGLARRICAQPSPEPQRRKSGKAQPGARTGGGASEGGAPTACRCGACVSLTPHPEEPPGGSVRQARKILERNM</sequence>
<accession>L5K9C2</accession>